<dbReference type="RefSeq" id="WP_340339870.1">
    <property type="nucleotide sequence ID" value="NZ_JBBKZS010000039.1"/>
</dbReference>
<dbReference type="EMBL" id="JBBKZS010000039">
    <property type="protein sequence ID" value="MEJ8859838.1"/>
    <property type="molecule type" value="Genomic_DNA"/>
</dbReference>
<keyword evidence="2" id="KW-1185">Reference proteome</keyword>
<reference evidence="1 2" key="1">
    <citation type="submission" date="2024-03" db="EMBL/GenBank/DDBJ databases">
        <title>Novel species of the genus Variovorax.</title>
        <authorList>
            <person name="Liu Q."/>
            <person name="Xin Y.-H."/>
        </authorList>
    </citation>
    <scope>NUCLEOTIDE SEQUENCE [LARGE SCALE GENOMIC DNA]</scope>
    <source>
        <strain evidence="1 2">KACC 18901</strain>
    </source>
</reference>
<accession>A0ABU8XL95</accession>
<proteinExistence type="predicted"/>
<sequence>MEHAAKTSQAVGKLLAVVEVAQADRVRCQAVGCGHGVYKRIHVVSVGDKLQVLGSDCFTKLFGADVQGSPSFGGAAGRRLTDAERKMLEENTAQLIAQFAAEHAEAKAATLADHQQSHTRQALAAPRRRLGPSLEAIRLYELQAKLYVRETHKVDPNLPGWRGLVLHRIQKLEDEAIARRGST</sequence>
<gene>
    <name evidence="1" type="ORF">WKW79_35170</name>
</gene>
<comment type="caution">
    <text evidence="1">The sequence shown here is derived from an EMBL/GenBank/DDBJ whole genome shotgun (WGS) entry which is preliminary data.</text>
</comment>
<protein>
    <submittedName>
        <fullName evidence="1">Uncharacterized protein</fullName>
    </submittedName>
</protein>
<evidence type="ECO:0000313" key="1">
    <source>
        <dbReference type="EMBL" id="MEJ8859838.1"/>
    </source>
</evidence>
<evidence type="ECO:0000313" key="2">
    <source>
        <dbReference type="Proteomes" id="UP001367030"/>
    </source>
</evidence>
<name>A0ABU8XL95_9BURK</name>
<dbReference type="Proteomes" id="UP001367030">
    <property type="component" value="Unassembled WGS sequence"/>
</dbReference>
<organism evidence="1 2">
    <name type="scientific">Variovorax robiniae</name>
    <dbReference type="NCBI Taxonomy" id="1836199"/>
    <lineage>
        <taxon>Bacteria</taxon>
        <taxon>Pseudomonadati</taxon>
        <taxon>Pseudomonadota</taxon>
        <taxon>Betaproteobacteria</taxon>
        <taxon>Burkholderiales</taxon>
        <taxon>Comamonadaceae</taxon>
        <taxon>Variovorax</taxon>
    </lineage>
</organism>